<feature type="domain" description="RNA polymerase sigma-70 region 2" evidence="6">
    <location>
        <begin position="18"/>
        <end position="82"/>
    </location>
</feature>
<dbReference type="GO" id="GO:0003677">
    <property type="term" value="F:DNA binding"/>
    <property type="evidence" value="ECO:0007669"/>
    <property type="project" value="UniProtKB-KW"/>
</dbReference>
<keyword evidence="3" id="KW-0731">Sigma factor</keyword>
<evidence type="ECO:0000256" key="5">
    <source>
        <dbReference type="ARBA" id="ARBA00023163"/>
    </source>
</evidence>
<feature type="domain" description="RNA polymerase sigma factor 70 region 4 type 2" evidence="7">
    <location>
        <begin position="111"/>
        <end position="161"/>
    </location>
</feature>
<dbReference type="InterPro" id="IPR013325">
    <property type="entry name" value="RNA_pol_sigma_r2"/>
</dbReference>
<dbReference type="GO" id="GO:0006352">
    <property type="term" value="P:DNA-templated transcription initiation"/>
    <property type="evidence" value="ECO:0007669"/>
    <property type="project" value="InterPro"/>
</dbReference>
<dbReference type="InterPro" id="IPR036388">
    <property type="entry name" value="WH-like_DNA-bd_sf"/>
</dbReference>
<dbReference type="SUPFAM" id="SSF88659">
    <property type="entry name" value="Sigma3 and sigma4 domains of RNA polymerase sigma factors"/>
    <property type="match status" value="1"/>
</dbReference>
<evidence type="ECO:0000256" key="3">
    <source>
        <dbReference type="ARBA" id="ARBA00023082"/>
    </source>
</evidence>
<dbReference type="GO" id="GO:0016987">
    <property type="term" value="F:sigma factor activity"/>
    <property type="evidence" value="ECO:0007669"/>
    <property type="project" value="UniProtKB-KW"/>
</dbReference>
<gene>
    <name evidence="8" type="ORF">MNBD_GAMMA25-2170</name>
</gene>
<dbReference type="CDD" id="cd06171">
    <property type="entry name" value="Sigma70_r4"/>
    <property type="match status" value="1"/>
</dbReference>
<keyword evidence="2" id="KW-0805">Transcription regulation</keyword>
<dbReference type="PANTHER" id="PTHR43133">
    <property type="entry name" value="RNA POLYMERASE ECF-TYPE SIGMA FACTO"/>
    <property type="match status" value="1"/>
</dbReference>
<reference evidence="8" key="1">
    <citation type="submission" date="2018-06" db="EMBL/GenBank/DDBJ databases">
        <authorList>
            <person name="Zhirakovskaya E."/>
        </authorList>
    </citation>
    <scope>NUCLEOTIDE SEQUENCE</scope>
</reference>
<organism evidence="8">
    <name type="scientific">hydrothermal vent metagenome</name>
    <dbReference type="NCBI Taxonomy" id="652676"/>
    <lineage>
        <taxon>unclassified sequences</taxon>
        <taxon>metagenomes</taxon>
        <taxon>ecological metagenomes</taxon>
    </lineage>
</organism>
<dbReference type="Pfam" id="PF08281">
    <property type="entry name" value="Sigma70_r4_2"/>
    <property type="match status" value="1"/>
</dbReference>
<dbReference type="Pfam" id="PF04542">
    <property type="entry name" value="Sigma70_r2"/>
    <property type="match status" value="1"/>
</dbReference>
<keyword evidence="4" id="KW-0238">DNA-binding</keyword>
<evidence type="ECO:0000256" key="2">
    <source>
        <dbReference type="ARBA" id="ARBA00023015"/>
    </source>
</evidence>
<keyword evidence="5" id="KW-0804">Transcription</keyword>
<dbReference type="InterPro" id="IPR039425">
    <property type="entry name" value="RNA_pol_sigma-70-like"/>
</dbReference>
<name>A0A3B1BIY9_9ZZZZ</name>
<dbReference type="SUPFAM" id="SSF88946">
    <property type="entry name" value="Sigma2 domain of RNA polymerase sigma factors"/>
    <property type="match status" value="1"/>
</dbReference>
<evidence type="ECO:0000256" key="4">
    <source>
        <dbReference type="ARBA" id="ARBA00023125"/>
    </source>
</evidence>
<evidence type="ECO:0000313" key="8">
    <source>
        <dbReference type="EMBL" id="VAX11754.1"/>
    </source>
</evidence>
<dbReference type="InterPro" id="IPR013324">
    <property type="entry name" value="RNA_pol_sigma_r3/r4-like"/>
</dbReference>
<dbReference type="InterPro" id="IPR007627">
    <property type="entry name" value="RNA_pol_sigma70_r2"/>
</dbReference>
<dbReference type="EMBL" id="UOFY01000075">
    <property type="protein sequence ID" value="VAX11754.1"/>
    <property type="molecule type" value="Genomic_DNA"/>
</dbReference>
<accession>A0A3B1BIY9</accession>
<evidence type="ECO:0000259" key="6">
    <source>
        <dbReference type="Pfam" id="PF04542"/>
    </source>
</evidence>
<dbReference type="InterPro" id="IPR013249">
    <property type="entry name" value="RNA_pol_sigma70_r4_t2"/>
</dbReference>
<dbReference type="Gene3D" id="1.10.10.10">
    <property type="entry name" value="Winged helix-like DNA-binding domain superfamily/Winged helix DNA-binding domain"/>
    <property type="match status" value="1"/>
</dbReference>
<dbReference type="InterPro" id="IPR014284">
    <property type="entry name" value="RNA_pol_sigma-70_dom"/>
</dbReference>
<protein>
    <submittedName>
        <fullName evidence="8">Sigma-24 (FecI)</fullName>
    </submittedName>
</protein>
<comment type="similarity">
    <text evidence="1">Belongs to the sigma-70 factor family. ECF subfamily.</text>
</comment>
<dbReference type="AlphaFoldDB" id="A0A3B1BIY9"/>
<dbReference type="Gene3D" id="1.10.1740.10">
    <property type="match status" value="1"/>
</dbReference>
<evidence type="ECO:0000256" key="1">
    <source>
        <dbReference type="ARBA" id="ARBA00010641"/>
    </source>
</evidence>
<sequence>MNPLNLFNRDHKIRQRLEAMRPRLYRLAYSWTMNPALADDLTQDTLTKGLKKVGQLKNPDALEGWLFGILRNCWRDHYRSHREMDELDHEQLTDEITPEHHHEQQHIVTKVRNAVAQLAEGQREVVTLVDLEGFSYAEVAGSLGIPIGTVMSRLCRARKALAEKLLSLDASEKTSKTTAKNVSHIRRIK</sequence>
<proteinExistence type="inferred from homology"/>
<evidence type="ECO:0000259" key="7">
    <source>
        <dbReference type="Pfam" id="PF08281"/>
    </source>
</evidence>
<dbReference type="NCBIfam" id="TIGR02937">
    <property type="entry name" value="sigma70-ECF"/>
    <property type="match status" value="1"/>
</dbReference>
<dbReference type="PANTHER" id="PTHR43133:SF8">
    <property type="entry name" value="RNA POLYMERASE SIGMA FACTOR HI_1459-RELATED"/>
    <property type="match status" value="1"/>
</dbReference>